<dbReference type="Proteomes" id="UP000494111">
    <property type="component" value="Unassembled WGS sequence"/>
</dbReference>
<evidence type="ECO:0008006" key="4">
    <source>
        <dbReference type="Google" id="ProtNLM"/>
    </source>
</evidence>
<evidence type="ECO:0000313" key="3">
    <source>
        <dbReference type="Proteomes" id="UP000494111"/>
    </source>
</evidence>
<reference evidence="2 3" key="1">
    <citation type="submission" date="2020-04" db="EMBL/GenBank/DDBJ databases">
        <authorList>
            <person name="De Canck E."/>
        </authorList>
    </citation>
    <scope>NUCLEOTIDE SEQUENCE [LARGE SCALE GENOMIC DNA]</scope>
    <source>
        <strain evidence="2 3">LMG 3458</strain>
    </source>
</reference>
<proteinExistence type="predicted"/>
<dbReference type="AlphaFoldDB" id="A0A6S7A0Y6"/>
<protein>
    <recommendedName>
        <fullName evidence="4">DKNYY family protein</fullName>
    </recommendedName>
</protein>
<dbReference type="InterPro" id="IPR027375">
    <property type="entry name" value="DKNYY"/>
</dbReference>
<evidence type="ECO:0000256" key="1">
    <source>
        <dbReference type="SAM" id="Phobius"/>
    </source>
</evidence>
<dbReference type="RefSeq" id="WP_175191752.1">
    <property type="nucleotide sequence ID" value="NZ_CADIJO010000003.1"/>
</dbReference>
<keyword evidence="1" id="KW-0472">Membrane</keyword>
<dbReference type="EMBL" id="CADIJO010000003">
    <property type="protein sequence ID" value="CAB3670649.1"/>
    <property type="molecule type" value="Genomic_DNA"/>
</dbReference>
<keyword evidence="1" id="KW-0812">Transmembrane</keyword>
<dbReference type="Pfam" id="PF13644">
    <property type="entry name" value="DKNYY"/>
    <property type="match status" value="1"/>
</dbReference>
<keyword evidence="1" id="KW-1133">Transmembrane helix</keyword>
<evidence type="ECO:0000313" key="2">
    <source>
        <dbReference type="EMBL" id="CAB3670649.1"/>
    </source>
</evidence>
<sequence>MRTRSKWIVIVLVLIIATLPLALLIMVMDGDNFSAVDRGESYRNSIYKRYQGGVYALVPSNGYYRMDEADTASFEAFDTKSIDGRQAGRDRRHVYCGNRILPDLQPASTRYLGNSYFSDGSMTYFCAFYSVLNAELDALPEVWQKILYRMDRGPKPQTYLYPFRALPASAQPYRPLLDRELATDGARVFYEGMEMPQANPQALRRVAAIQDGESRPGDQFFADGRHVYFRETLLPLSDDPRLYSFQLEGLDRQLYLSDPRDGMMYVGAQAFDAAHAPYRLLSDKGRHVNQALFAGKDGIYFYNSQTRQVERAGDDPFASGAFTALSPYVFTDGNQVLFLRGKESWYKGRSRGGLISRSTLIYRMTPAPGGPWQKVGDVYHRFGSVWRHGDALYYFDELGATQLVFSPMYRILDPAAADFLVRSQQTLQIRADDIRKLIRDGKMAAIEGEEILEAKTRYRKSWGIF</sequence>
<accession>A0A6S7A0Y6</accession>
<gene>
    <name evidence="2" type="ORF">LMG3458_01072</name>
</gene>
<organism evidence="2 3">
    <name type="scientific">Achromobacter deleyi</name>
    <dbReference type="NCBI Taxonomy" id="1353891"/>
    <lineage>
        <taxon>Bacteria</taxon>
        <taxon>Pseudomonadati</taxon>
        <taxon>Pseudomonadota</taxon>
        <taxon>Betaproteobacteria</taxon>
        <taxon>Burkholderiales</taxon>
        <taxon>Alcaligenaceae</taxon>
        <taxon>Achromobacter</taxon>
    </lineage>
</organism>
<feature type="transmembrane region" description="Helical" evidence="1">
    <location>
        <begin position="7"/>
        <end position="28"/>
    </location>
</feature>
<name>A0A6S7A0Y6_9BURK</name>